<evidence type="ECO:0000256" key="3">
    <source>
        <dbReference type="ARBA" id="ARBA00022729"/>
    </source>
</evidence>
<evidence type="ECO:0000256" key="1">
    <source>
        <dbReference type="ARBA" id="ARBA00004613"/>
    </source>
</evidence>
<evidence type="ECO:0000256" key="4">
    <source>
        <dbReference type="ARBA" id="ARBA00022737"/>
    </source>
</evidence>
<evidence type="ECO:0000256" key="2">
    <source>
        <dbReference type="ARBA" id="ARBA00022525"/>
    </source>
</evidence>
<keyword evidence="4" id="KW-0677">Repeat</keyword>
<sequence>MHTITFLNALLFVYSSHTCLLHHIASGNPVIIGKTREALEIVIGIGGGNSSPAPSPDNQDCPPPPPPEPLCPPPPPPPSPPLPRAPSPPPPPPVSPYIFESKRIEIVYPVIQNFKRRIKHDPHGITKTWVGPDVCHKYKGFFCDLVPDYKLRAVAGVDFNGFNFGGPELTLNGFLEELPDIAIFHANSNNFTGTIPNNIANLRYFYELDLSNNNFLGEFPNEVLGATKLTFLDLRYNSFSGVVPPQVFTLDLDVLFINNNRFKQTLPSNLGSTPVLFLTLANNKFVGPIPRSLGQASKTLVEVLFLNNQLSGCLPYEIGLLRNATVFDVGGNELTGPIPLSFACLSKMEILNLAQNKFYGPVPELVCELPNLVNLSLSYNYFTQVGPQCRKLIQNKVLDLKMNCILDLPMQRSAADCNAFFSQPRYCPDEKSLSFVPCSSKNLRPNSRELSNPKSTARAASPRSYGSVFPH</sequence>
<keyword evidence="2" id="KW-0964">Secreted</keyword>
<dbReference type="Proteomes" id="UP001188597">
    <property type="component" value="Unassembled WGS sequence"/>
</dbReference>
<dbReference type="PANTHER" id="PTHR32093:SF131">
    <property type="entry name" value="LEUCINE-RICH REPEAT-CONTAINING N-TERMINAL PLANT-TYPE DOMAIN-CONTAINING PROTEIN"/>
    <property type="match status" value="1"/>
</dbReference>
<comment type="caution">
    <text evidence="7">The sequence shown here is derived from an EMBL/GenBank/DDBJ whole genome shotgun (WGS) entry which is preliminary data.</text>
</comment>
<evidence type="ECO:0000256" key="5">
    <source>
        <dbReference type="SAM" id="MobiDB-lite"/>
    </source>
</evidence>
<dbReference type="InterPro" id="IPR032675">
    <property type="entry name" value="LRR_dom_sf"/>
</dbReference>
<feature type="compositionally biased region" description="Polar residues" evidence="5">
    <location>
        <begin position="446"/>
        <end position="455"/>
    </location>
</feature>
<dbReference type="GO" id="GO:0005576">
    <property type="term" value="C:extracellular region"/>
    <property type="evidence" value="ECO:0007669"/>
    <property type="project" value="UniProtKB-SubCell"/>
</dbReference>
<dbReference type="Pfam" id="PF00560">
    <property type="entry name" value="LRR_1"/>
    <property type="match status" value="2"/>
</dbReference>
<keyword evidence="8" id="KW-1185">Reference proteome</keyword>
<proteinExistence type="predicted"/>
<feature type="signal peptide" evidence="6">
    <location>
        <begin position="1"/>
        <end position="27"/>
    </location>
</feature>
<feature type="compositionally biased region" description="Pro residues" evidence="5">
    <location>
        <begin position="61"/>
        <end position="94"/>
    </location>
</feature>
<dbReference type="SUPFAM" id="SSF101447">
    <property type="entry name" value="Formin homology 2 domain (FH2 domain)"/>
    <property type="match status" value="1"/>
</dbReference>
<dbReference type="SUPFAM" id="SSF52058">
    <property type="entry name" value="L domain-like"/>
    <property type="match status" value="1"/>
</dbReference>
<dbReference type="InterPro" id="IPR051582">
    <property type="entry name" value="LRR_extensin-like_regulator"/>
</dbReference>
<comment type="subcellular location">
    <subcellularLocation>
        <location evidence="1">Secreted</location>
    </subcellularLocation>
</comment>
<accession>A0AA88W9T9</accession>
<evidence type="ECO:0000313" key="7">
    <source>
        <dbReference type="EMBL" id="KAK3022533.1"/>
    </source>
</evidence>
<keyword evidence="3 6" id="KW-0732">Signal</keyword>
<gene>
    <name evidence="7" type="ORF">RJ639_047471</name>
</gene>
<dbReference type="InterPro" id="IPR001611">
    <property type="entry name" value="Leu-rich_rpt"/>
</dbReference>
<dbReference type="EMBL" id="JAVXUP010000705">
    <property type="protein sequence ID" value="KAK3022533.1"/>
    <property type="molecule type" value="Genomic_DNA"/>
</dbReference>
<name>A0AA88W9T9_9ASTE</name>
<feature type="region of interest" description="Disordered" evidence="5">
    <location>
        <begin position="446"/>
        <end position="471"/>
    </location>
</feature>
<dbReference type="Gene3D" id="3.80.10.10">
    <property type="entry name" value="Ribonuclease Inhibitor"/>
    <property type="match status" value="2"/>
</dbReference>
<dbReference type="PANTHER" id="PTHR32093">
    <property type="entry name" value="LEUCINE-RICH REPEAT EXTENSIN-LIKE PROTEIN 3-RELATED"/>
    <property type="match status" value="1"/>
</dbReference>
<evidence type="ECO:0000256" key="6">
    <source>
        <dbReference type="SAM" id="SignalP"/>
    </source>
</evidence>
<protein>
    <submittedName>
        <fullName evidence="7">Uncharacterized protein</fullName>
    </submittedName>
</protein>
<dbReference type="AlphaFoldDB" id="A0AA88W9T9"/>
<reference evidence="7" key="1">
    <citation type="submission" date="2022-12" db="EMBL/GenBank/DDBJ databases">
        <title>Draft genome assemblies for two species of Escallonia (Escalloniales).</title>
        <authorList>
            <person name="Chanderbali A."/>
            <person name="Dervinis C."/>
            <person name="Anghel I."/>
            <person name="Soltis D."/>
            <person name="Soltis P."/>
            <person name="Zapata F."/>
        </authorList>
    </citation>
    <scope>NUCLEOTIDE SEQUENCE</scope>
    <source>
        <strain evidence="7">UCBG64.0493</strain>
        <tissue evidence="7">Leaf</tissue>
    </source>
</reference>
<feature type="chain" id="PRO_5041702105" evidence="6">
    <location>
        <begin position="28"/>
        <end position="471"/>
    </location>
</feature>
<feature type="region of interest" description="Disordered" evidence="5">
    <location>
        <begin position="45"/>
        <end position="94"/>
    </location>
</feature>
<evidence type="ECO:0000313" key="8">
    <source>
        <dbReference type="Proteomes" id="UP001188597"/>
    </source>
</evidence>
<organism evidence="7 8">
    <name type="scientific">Escallonia herrerae</name>
    <dbReference type="NCBI Taxonomy" id="1293975"/>
    <lineage>
        <taxon>Eukaryota</taxon>
        <taxon>Viridiplantae</taxon>
        <taxon>Streptophyta</taxon>
        <taxon>Embryophyta</taxon>
        <taxon>Tracheophyta</taxon>
        <taxon>Spermatophyta</taxon>
        <taxon>Magnoliopsida</taxon>
        <taxon>eudicotyledons</taxon>
        <taxon>Gunneridae</taxon>
        <taxon>Pentapetalae</taxon>
        <taxon>asterids</taxon>
        <taxon>campanulids</taxon>
        <taxon>Escalloniales</taxon>
        <taxon>Escalloniaceae</taxon>
        <taxon>Escallonia</taxon>
    </lineage>
</organism>